<dbReference type="PATRIC" id="fig|1423813.3.peg.1699"/>
<evidence type="ECO:0000259" key="1">
    <source>
        <dbReference type="Pfam" id="PF01883"/>
    </source>
</evidence>
<dbReference type="PANTHER" id="PTHR42831:SF1">
    <property type="entry name" value="FE-S PROTEIN MATURATION AUXILIARY FACTOR YITW"/>
    <property type="match status" value="1"/>
</dbReference>
<dbReference type="STRING" id="1423813.FC26_GL001672"/>
<reference evidence="2 3" key="1">
    <citation type="journal article" date="2015" name="Genome Announc.">
        <title>Expanding the biotechnology potential of lactobacilli through comparative genomics of 213 strains and associated genera.</title>
        <authorList>
            <person name="Sun Z."/>
            <person name="Harris H.M."/>
            <person name="McCann A."/>
            <person name="Guo C."/>
            <person name="Argimon S."/>
            <person name="Zhang W."/>
            <person name="Yang X."/>
            <person name="Jeffery I.B."/>
            <person name="Cooney J.C."/>
            <person name="Kagawa T.F."/>
            <person name="Liu W."/>
            <person name="Song Y."/>
            <person name="Salvetti E."/>
            <person name="Wrobel A."/>
            <person name="Rasinkangas P."/>
            <person name="Parkhill J."/>
            <person name="Rea M.C."/>
            <person name="O'Sullivan O."/>
            <person name="Ritari J."/>
            <person name="Douillard F.P."/>
            <person name="Paul Ross R."/>
            <person name="Yang R."/>
            <person name="Briner A.E."/>
            <person name="Felis G.E."/>
            <person name="de Vos W.M."/>
            <person name="Barrangou R."/>
            <person name="Klaenhammer T.R."/>
            <person name="Caufield P.W."/>
            <person name="Cui Y."/>
            <person name="Zhang H."/>
            <person name="O'Toole P.W."/>
        </authorList>
    </citation>
    <scope>NUCLEOTIDE SEQUENCE [LARGE SCALE GENOMIC DNA]</scope>
    <source>
        <strain evidence="2 3">DSM 20634</strain>
    </source>
</reference>
<dbReference type="Proteomes" id="UP000051733">
    <property type="component" value="Unassembled WGS sequence"/>
</dbReference>
<accession>A0A0R2A3K9</accession>
<dbReference type="RefSeq" id="WP_057778886.1">
    <property type="nucleotide sequence ID" value="NZ_AYYY01000025.1"/>
</dbReference>
<dbReference type="OrthoDB" id="9805360at2"/>
<comment type="caution">
    <text evidence="2">The sequence shown here is derived from an EMBL/GenBank/DDBJ whole genome shotgun (WGS) entry which is preliminary data.</text>
</comment>
<dbReference type="EMBL" id="AYYY01000025">
    <property type="protein sequence ID" value="KRM61597.1"/>
    <property type="molecule type" value="Genomic_DNA"/>
</dbReference>
<dbReference type="InterPro" id="IPR034904">
    <property type="entry name" value="FSCA_dom_sf"/>
</dbReference>
<sequence length="104" mass="11518">MSTSADFKERALAALENVIDPELGIDIVNLGLIYNVELSDEGTCKVTMTLTIAGCPLTDYLNDAITEEISGFDEVKNVDINLVWEPAWSIEKMSREARMELGIH</sequence>
<protein>
    <recommendedName>
        <fullName evidence="1">MIP18 family-like domain-containing protein</fullName>
    </recommendedName>
</protein>
<gene>
    <name evidence="2" type="ORF">FC26_GL001672</name>
</gene>
<feature type="domain" description="MIP18 family-like" evidence="1">
    <location>
        <begin position="8"/>
        <end position="79"/>
    </location>
</feature>
<evidence type="ECO:0000313" key="3">
    <source>
        <dbReference type="Proteomes" id="UP000051733"/>
    </source>
</evidence>
<keyword evidence="3" id="KW-1185">Reference proteome</keyword>
<dbReference type="InterPro" id="IPR002744">
    <property type="entry name" value="MIP18-like"/>
</dbReference>
<name>A0A0R2A3K9_9LACO</name>
<organism evidence="2 3">
    <name type="scientific">Paucilactobacillus vaccinostercus DSM 20634</name>
    <dbReference type="NCBI Taxonomy" id="1423813"/>
    <lineage>
        <taxon>Bacteria</taxon>
        <taxon>Bacillati</taxon>
        <taxon>Bacillota</taxon>
        <taxon>Bacilli</taxon>
        <taxon>Lactobacillales</taxon>
        <taxon>Lactobacillaceae</taxon>
        <taxon>Paucilactobacillus</taxon>
    </lineage>
</organism>
<dbReference type="AlphaFoldDB" id="A0A0R2A3K9"/>
<dbReference type="PANTHER" id="PTHR42831">
    <property type="entry name" value="FE-S PROTEIN MATURATION AUXILIARY FACTOR YITW"/>
    <property type="match status" value="1"/>
</dbReference>
<proteinExistence type="predicted"/>
<dbReference type="Gene3D" id="3.30.300.130">
    <property type="entry name" value="Fe-S cluster assembly (FSCA)"/>
    <property type="match status" value="1"/>
</dbReference>
<dbReference type="InterPro" id="IPR052339">
    <property type="entry name" value="Fe-S_Maturation_MIP18"/>
</dbReference>
<dbReference type="SUPFAM" id="SSF117916">
    <property type="entry name" value="Fe-S cluster assembly (FSCA) domain-like"/>
    <property type="match status" value="1"/>
</dbReference>
<dbReference type="Pfam" id="PF01883">
    <property type="entry name" value="FeS_assembly_P"/>
    <property type="match status" value="1"/>
</dbReference>
<evidence type="ECO:0000313" key="2">
    <source>
        <dbReference type="EMBL" id="KRM61597.1"/>
    </source>
</evidence>